<organism evidence="7 8">
    <name type="scientific">Amborella trichopoda</name>
    <dbReference type="NCBI Taxonomy" id="13333"/>
    <lineage>
        <taxon>Eukaryota</taxon>
        <taxon>Viridiplantae</taxon>
        <taxon>Streptophyta</taxon>
        <taxon>Embryophyta</taxon>
        <taxon>Tracheophyta</taxon>
        <taxon>Spermatophyta</taxon>
        <taxon>Magnoliopsida</taxon>
        <taxon>Amborellales</taxon>
        <taxon>Amborellaceae</taxon>
        <taxon>Amborella</taxon>
    </lineage>
</organism>
<comment type="similarity">
    <text evidence="1 5">Belongs to the glycosyl hydrolase 1 family.</text>
</comment>
<proteinExistence type="inferred from homology"/>
<name>W1PNA4_AMBTC</name>
<keyword evidence="2 6" id="KW-0378">Hydrolase</keyword>
<dbReference type="EMBL" id="KI393016">
    <property type="protein sequence ID" value="ERN09274.1"/>
    <property type="molecule type" value="Genomic_DNA"/>
</dbReference>
<reference evidence="8" key="1">
    <citation type="journal article" date="2013" name="Science">
        <title>The Amborella genome and the evolution of flowering plants.</title>
        <authorList>
            <consortium name="Amborella Genome Project"/>
        </authorList>
    </citation>
    <scope>NUCLEOTIDE SEQUENCE [LARGE SCALE GENOMIC DNA]</scope>
</reference>
<evidence type="ECO:0000313" key="7">
    <source>
        <dbReference type="EMBL" id="ERN09274.1"/>
    </source>
</evidence>
<evidence type="ECO:0000256" key="3">
    <source>
        <dbReference type="ARBA" id="ARBA00023295"/>
    </source>
</evidence>
<keyword evidence="3 6" id="KW-0326">Glycosidase</keyword>
<dbReference type="Proteomes" id="UP000017836">
    <property type="component" value="Unassembled WGS sequence"/>
</dbReference>
<dbReference type="PROSITE" id="PS00653">
    <property type="entry name" value="GLYCOSYL_HYDROL_F1_2"/>
    <property type="match status" value="1"/>
</dbReference>
<dbReference type="GO" id="GO:0008422">
    <property type="term" value="F:beta-glucosidase activity"/>
    <property type="evidence" value="ECO:0000318"/>
    <property type="project" value="GO_Central"/>
</dbReference>
<dbReference type="PROSITE" id="PS00572">
    <property type="entry name" value="GLYCOSYL_HYDROL_F1_1"/>
    <property type="match status" value="1"/>
</dbReference>
<dbReference type="PRINTS" id="PR00131">
    <property type="entry name" value="GLHYDRLASE1"/>
</dbReference>
<dbReference type="PANTHER" id="PTHR10353:SF137">
    <property type="entry name" value="MYROSINASE 3-RELATED"/>
    <property type="match status" value="1"/>
</dbReference>
<dbReference type="InterPro" id="IPR033132">
    <property type="entry name" value="GH_1_N_CS"/>
</dbReference>
<gene>
    <name evidence="7" type="ORF">AMTR_s00149p00060030</name>
</gene>
<dbReference type="OMA" id="DICFKHY"/>
<evidence type="ECO:0000256" key="4">
    <source>
        <dbReference type="PROSITE-ProRule" id="PRU10055"/>
    </source>
</evidence>
<dbReference type="FunFam" id="3.20.20.80:FF:000020">
    <property type="entry name" value="Beta-glucosidase 12"/>
    <property type="match status" value="1"/>
</dbReference>
<dbReference type="SUPFAM" id="SSF51445">
    <property type="entry name" value="(Trans)glycosidases"/>
    <property type="match status" value="1"/>
</dbReference>
<protein>
    <recommendedName>
        <fullName evidence="9">Beta-glucosidase</fullName>
    </recommendedName>
</protein>
<evidence type="ECO:0000256" key="1">
    <source>
        <dbReference type="ARBA" id="ARBA00010838"/>
    </source>
</evidence>
<feature type="active site" description="Nucleophile" evidence="4">
    <location>
        <position position="411"/>
    </location>
</feature>
<sequence>MWVDGFLCMAVVIGYSMFLAGICAGKSPERSEFPPDFLFGVGSSAYQVEGAFLDGGKGPSIWDTFTHEFPEKIADRSDGDVSVDFYKRYKEDIRRVKEMGLDVYRFSLSWPRILPRGNLRGGVNMEAIKHYNNLINELILHGIKPFVTLFHWDVPQALEDDYGGFLSSKIVDDFRDYCDICFREFGDRVKHWITINEGWTISVLGYDDGIYAPGRCSIGVGNCSEGNSAIEPYQVAHNLILSHANAVQLYRNNYKKAQDGVLGMSIYGDWMVPLTNSTDDQHAVIRGLHFMFGWFLEPASRGDYPAVMREYVGNRLPNFSKEEKEIVNGSYDFIGINYYTASYAFDLQSLHPTPPIDYFMDTHVGFTAEKNGVPIGPKANSTWIYVYPQGLKEALVHMKNTYNNPIIYITENGVNEQNMELPLDECLNDTWRVNYQREHLSSVLEAIRDGVRVKGYFMWSHLDSFEWQDGYTSRFGFYYVDFKNNLTRYPKLSAHWVSSFLLGVKNPNPKYEEHGLRHHVI</sequence>
<dbReference type="PANTHER" id="PTHR10353">
    <property type="entry name" value="GLYCOSYL HYDROLASE"/>
    <property type="match status" value="1"/>
</dbReference>
<dbReference type="GO" id="GO:0005975">
    <property type="term" value="P:carbohydrate metabolic process"/>
    <property type="evidence" value="ECO:0007669"/>
    <property type="project" value="InterPro"/>
</dbReference>
<evidence type="ECO:0000256" key="5">
    <source>
        <dbReference type="RuleBase" id="RU003690"/>
    </source>
</evidence>
<evidence type="ECO:0000256" key="2">
    <source>
        <dbReference type="ARBA" id="ARBA00022801"/>
    </source>
</evidence>
<dbReference type="AlphaFoldDB" id="W1PNA4"/>
<evidence type="ECO:0000313" key="8">
    <source>
        <dbReference type="Proteomes" id="UP000017836"/>
    </source>
</evidence>
<accession>W1PNA4</accession>
<evidence type="ECO:0008006" key="9">
    <source>
        <dbReference type="Google" id="ProtNLM"/>
    </source>
</evidence>
<dbReference type="InterPro" id="IPR001360">
    <property type="entry name" value="Glyco_hydro_1"/>
</dbReference>
<keyword evidence="8" id="KW-1185">Reference proteome</keyword>
<dbReference type="InterPro" id="IPR018120">
    <property type="entry name" value="Glyco_hydro_1_AS"/>
</dbReference>
<dbReference type="InterPro" id="IPR017853">
    <property type="entry name" value="GH"/>
</dbReference>
<dbReference type="Pfam" id="PF00232">
    <property type="entry name" value="Glyco_hydro_1"/>
    <property type="match status" value="1"/>
</dbReference>
<dbReference type="HOGENOM" id="CLU_001859_1_0_1"/>
<dbReference type="Gene3D" id="3.20.20.80">
    <property type="entry name" value="Glycosidases"/>
    <property type="match status" value="1"/>
</dbReference>
<dbReference type="eggNOG" id="KOG0626">
    <property type="taxonomic scope" value="Eukaryota"/>
</dbReference>
<evidence type="ECO:0000256" key="6">
    <source>
        <dbReference type="RuleBase" id="RU004468"/>
    </source>
</evidence>
<dbReference type="Gramene" id="ERN09274">
    <property type="protein sequence ID" value="ERN09274"/>
    <property type="gene ID" value="AMTR_s00149p00060030"/>
</dbReference>